<gene>
    <name evidence="1" type="ORF">NGRA_0679</name>
</gene>
<dbReference type="EMBL" id="SBJO01000029">
    <property type="protein sequence ID" value="KAF9764292.1"/>
    <property type="molecule type" value="Genomic_DNA"/>
</dbReference>
<keyword evidence="2" id="KW-1185">Reference proteome</keyword>
<evidence type="ECO:0000313" key="1">
    <source>
        <dbReference type="EMBL" id="KAF9764292.1"/>
    </source>
</evidence>
<dbReference type="AlphaFoldDB" id="A0A9P6H0X6"/>
<reference evidence="1 2" key="1">
    <citation type="journal article" date="2020" name="Genome Biol. Evol.">
        <title>Comparative genomics of strictly vertically transmitted, feminizing microsporidia endosymbionts of amphipod crustaceans.</title>
        <authorList>
            <person name="Cormier A."/>
            <person name="Chebbi M.A."/>
            <person name="Giraud I."/>
            <person name="Wattier R."/>
            <person name="Teixeira M."/>
            <person name="Gilbert C."/>
            <person name="Rigaud T."/>
            <person name="Cordaux R."/>
        </authorList>
    </citation>
    <scope>NUCLEOTIDE SEQUENCE [LARGE SCALE GENOMIC DNA]</scope>
    <source>
        <strain evidence="1 2">Ou3-Ou53</strain>
    </source>
</reference>
<organism evidence="1 2">
    <name type="scientific">Nosema granulosis</name>
    <dbReference type="NCBI Taxonomy" id="83296"/>
    <lineage>
        <taxon>Eukaryota</taxon>
        <taxon>Fungi</taxon>
        <taxon>Fungi incertae sedis</taxon>
        <taxon>Microsporidia</taxon>
        <taxon>Nosematidae</taxon>
        <taxon>Nosema</taxon>
    </lineage>
</organism>
<comment type="caution">
    <text evidence="1">The sequence shown here is derived from an EMBL/GenBank/DDBJ whole genome shotgun (WGS) entry which is preliminary data.</text>
</comment>
<name>A0A9P6H0X6_9MICR</name>
<dbReference type="Proteomes" id="UP000740883">
    <property type="component" value="Unassembled WGS sequence"/>
</dbReference>
<sequence length="408" mass="48460">MKVYLLICLLKIKTTSNDATLFMTEQPVKDIPKTQEDIIQKGIEEKSDILEYILYTSKNDSKTESLQSARRMLIKKSQNELERANAAERVLMFNISQFFKIYEGCFLRERSSSLDYIFRMNYIHFQHCKTDHPCIKRLINMIKTGEKIPIIFYDVVLNEIATKLMIPKGLSFNTREKEKTQENLKSTMELLYNKLDTTQNYFIDDLYKVIFGFVFDYNFSTILEETLKILRRIKDDVDDMEYLKNIYFCVYMLQFNYYAPYYEGEMTKWYSKTKQATLTMYMLATYVHNITSERKFNSLTDKLLFNSTVERISLDIMALCFDWPSSKTAEVLTLDIDVSNFLTNSGVKLKDSVVYKKFKSFLLIFLGHKDHVFKEFKDCILKERTEIGNVEHYHSFSLYYELVHKYLD</sequence>
<accession>A0A9P6H0X6</accession>
<proteinExistence type="predicted"/>
<protein>
    <submittedName>
        <fullName evidence="1">Uncharacterized protein</fullName>
    </submittedName>
</protein>
<evidence type="ECO:0000313" key="2">
    <source>
        <dbReference type="Proteomes" id="UP000740883"/>
    </source>
</evidence>